<reference evidence="1" key="1">
    <citation type="submission" date="2010-12" db="EMBL/GenBank/DDBJ databases">
        <title>Complete sequence of Rhodopseudomonas palustris DX-1.</title>
        <authorList>
            <consortium name="US DOE Joint Genome Institute"/>
            <person name="Lucas S."/>
            <person name="Copeland A."/>
            <person name="Lapidus A."/>
            <person name="Cheng J.-F."/>
            <person name="Goodwin L."/>
            <person name="Pitluck S."/>
            <person name="Misra M."/>
            <person name="Chertkov O."/>
            <person name="Detter J.C."/>
            <person name="Han C."/>
            <person name="Tapia R."/>
            <person name="Land M."/>
            <person name="Hauser L."/>
            <person name="Kyrpides N."/>
            <person name="Ivanova N."/>
            <person name="Ovchinnikova G."/>
            <person name="Logan B."/>
            <person name="Oda Y."/>
            <person name="Harwood C."/>
            <person name="Woyke T."/>
        </authorList>
    </citation>
    <scope>NUCLEOTIDE SEQUENCE [LARGE SCALE GENOMIC DNA]</scope>
    <source>
        <strain evidence="1">DX-1</strain>
    </source>
</reference>
<proteinExistence type="predicted"/>
<organism evidence="1 2">
    <name type="scientific">Rhodopseudomonas palustris (strain DX-1)</name>
    <dbReference type="NCBI Taxonomy" id="652103"/>
    <lineage>
        <taxon>Bacteria</taxon>
        <taxon>Pseudomonadati</taxon>
        <taxon>Pseudomonadota</taxon>
        <taxon>Alphaproteobacteria</taxon>
        <taxon>Hyphomicrobiales</taxon>
        <taxon>Nitrobacteraceae</taxon>
        <taxon>Rhodopseudomonas</taxon>
    </lineage>
</organism>
<sequence>MVKVPAMQDHAARERREWAMTEATLRRTDAVIGMQRVDA</sequence>
<dbReference type="Proteomes" id="UP000001402">
    <property type="component" value="Chromosome"/>
</dbReference>
<dbReference type="EMBL" id="CP002418">
    <property type="protein sequence ID" value="ADU43477.1"/>
    <property type="molecule type" value="Genomic_DNA"/>
</dbReference>
<name>E6VMI7_RHOPX</name>
<gene>
    <name evidence="1" type="ordered locus">Rpdx1_1865</name>
</gene>
<evidence type="ECO:0000313" key="2">
    <source>
        <dbReference type="Proteomes" id="UP000001402"/>
    </source>
</evidence>
<dbReference type="STRING" id="652103.Rpdx1_1865"/>
<evidence type="ECO:0000313" key="1">
    <source>
        <dbReference type="EMBL" id="ADU43477.1"/>
    </source>
</evidence>
<accession>E6VMI7</accession>
<dbReference type="KEGG" id="rpx:Rpdx1_1865"/>
<dbReference type="HOGENOM" id="CLU_3316092_0_0_5"/>
<protein>
    <submittedName>
        <fullName evidence="1">Uncharacterized protein</fullName>
    </submittedName>
</protein>
<dbReference type="AlphaFoldDB" id="E6VMI7"/>